<keyword evidence="8" id="KW-1185">Reference proteome</keyword>
<dbReference type="GO" id="GO:0051536">
    <property type="term" value="F:iron-sulfur cluster binding"/>
    <property type="evidence" value="ECO:0007669"/>
    <property type="project" value="UniProtKB-KW"/>
</dbReference>
<dbReference type="RefSeq" id="WP_112147006.1">
    <property type="nucleotide sequence ID" value="NZ_PGTO01000022.1"/>
</dbReference>
<dbReference type="InterPro" id="IPR007197">
    <property type="entry name" value="rSAM"/>
</dbReference>
<evidence type="ECO:0000313" key="8">
    <source>
        <dbReference type="Proteomes" id="UP000251075"/>
    </source>
</evidence>
<dbReference type="InterPro" id="IPR050377">
    <property type="entry name" value="Radical_SAM_PqqE_MftC-like"/>
</dbReference>
<comment type="cofactor">
    <cofactor evidence="1">
        <name>[4Fe-4S] cluster</name>
        <dbReference type="ChEBI" id="CHEBI:49883"/>
    </cofactor>
</comment>
<dbReference type="GO" id="GO:0003824">
    <property type="term" value="F:catalytic activity"/>
    <property type="evidence" value="ECO:0007669"/>
    <property type="project" value="InterPro"/>
</dbReference>
<dbReference type="EMBL" id="PGTO01000022">
    <property type="protein sequence ID" value="RAU20461.1"/>
    <property type="molecule type" value="Genomic_DNA"/>
</dbReference>
<keyword evidence="5" id="KW-0411">Iron-sulfur</keyword>
<keyword evidence="4" id="KW-0408">Iron</keyword>
<name>A0A364NTQ7_9PROT</name>
<dbReference type="Pfam" id="PF04055">
    <property type="entry name" value="Radical_SAM"/>
    <property type="match status" value="1"/>
</dbReference>
<protein>
    <recommendedName>
        <fullName evidence="6">Radical SAM core domain-containing protein</fullName>
    </recommendedName>
</protein>
<evidence type="ECO:0000313" key="7">
    <source>
        <dbReference type="EMBL" id="RAU20461.1"/>
    </source>
</evidence>
<dbReference type="SUPFAM" id="SSF102114">
    <property type="entry name" value="Radical SAM enzymes"/>
    <property type="match status" value="1"/>
</dbReference>
<evidence type="ECO:0000256" key="3">
    <source>
        <dbReference type="ARBA" id="ARBA00022723"/>
    </source>
</evidence>
<evidence type="ECO:0000256" key="1">
    <source>
        <dbReference type="ARBA" id="ARBA00001966"/>
    </source>
</evidence>
<organism evidence="7 8">
    <name type="scientific">Paramagnetospirillum kuznetsovii</name>
    <dbReference type="NCBI Taxonomy" id="2053833"/>
    <lineage>
        <taxon>Bacteria</taxon>
        <taxon>Pseudomonadati</taxon>
        <taxon>Pseudomonadota</taxon>
        <taxon>Alphaproteobacteria</taxon>
        <taxon>Rhodospirillales</taxon>
        <taxon>Magnetospirillaceae</taxon>
        <taxon>Paramagnetospirillum</taxon>
    </lineage>
</organism>
<dbReference type="Gene3D" id="3.20.20.70">
    <property type="entry name" value="Aldolase class I"/>
    <property type="match status" value="1"/>
</dbReference>
<dbReference type="Proteomes" id="UP000251075">
    <property type="component" value="Unassembled WGS sequence"/>
</dbReference>
<dbReference type="OrthoDB" id="9792276at2"/>
<gene>
    <name evidence="7" type="ORF">CU669_18120</name>
</gene>
<dbReference type="PANTHER" id="PTHR11228">
    <property type="entry name" value="RADICAL SAM DOMAIN PROTEIN"/>
    <property type="match status" value="1"/>
</dbReference>
<keyword evidence="3" id="KW-0479">Metal-binding</keyword>
<dbReference type="SFLD" id="SFLDS00029">
    <property type="entry name" value="Radical_SAM"/>
    <property type="match status" value="1"/>
</dbReference>
<proteinExistence type="predicted"/>
<comment type="caution">
    <text evidence="7">The sequence shown here is derived from an EMBL/GenBank/DDBJ whole genome shotgun (WGS) entry which is preliminary data.</text>
</comment>
<dbReference type="AlphaFoldDB" id="A0A364NTQ7"/>
<evidence type="ECO:0000256" key="5">
    <source>
        <dbReference type="ARBA" id="ARBA00023014"/>
    </source>
</evidence>
<evidence type="ECO:0000256" key="2">
    <source>
        <dbReference type="ARBA" id="ARBA00022691"/>
    </source>
</evidence>
<accession>A0A364NTQ7</accession>
<reference evidence="7 8" key="1">
    <citation type="submission" date="2017-11" db="EMBL/GenBank/DDBJ databases">
        <title>Draft genome sequence of magnetotactic bacterium Magnetospirillum kuznetsovii LBB-42.</title>
        <authorList>
            <person name="Grouzdev D.S."/>
            <person name="Rysina M.S."/>
            <person name="Baslerov R.V."/>
            <person name="Koziaeva V."/>
        </authorList>
    </citation>
    <scope>NUCLEOTIDE SEQUENCE [LARGE SCALE GENOMIC DNA]</scope>
    <source>
        <strain evidence="7 8">LBB-42</strain>
    </source>
</reference>
<keyword evidence="2" id="KW-0949">S-adenosyl-L-methionine</keyword>
<feature type="domain" description="Radical SAM core" evidence="6">
    <location>
        <begin position="20"/>
        <end position="120"/>
    </location>
</feature>
<evidence type="ECO:0000256" key="4">
    <source>
        <dbReference type="ARBA" id="ARBA00023004"/>
    </source>
</evidence>
<sequence length="281" mass="31807">MNDAPQDIFDLPFGIEMDIAQSCNLHCRFCTHYSNYGLKGLVSLRESAPWLAALKARVRPRHFQILGGEPTLNPELCDYIVLARELWPEVELIVASNGLLLDRQPELWRTLADTGAKLAISRHSQLDQAYLQRFEPALVAAREQAERHGVDMVVREGYYAFARNYLGEGPTMRPYAEGAPQQSWELCTSKFCTTLYKGRLWKCPPIAFLDLVTAKFGLQDVPEWQPYLAYQGLDVMASAAEYAAFLNANYAPEHICGMCPTRWELHEHTDVLTAPRFPAAQ</sequence>
<dbReference type="CDD" id="cd01335">
    <property type="entry name" value="Radical_SAM"/>
    <property type="match status" value="1"/>
</dbReference>
<dbReference type="InterPro" id="IPR013785">
    <property type="entry name" value="Aldolase_TIM"/>
</dbReference>
<dbReference type="PANTHER" id="PTHR11228:SF7">
    <property type="entry name" value="PQQA PEPTIDE CYCLASE"/>
    <property type="match status" value="1"/>
</dbReference>
<dbReference type="GO" id="GO:0046872">
    <property type="term" value="F:metal ion binding"/>
    <property type="evidence" value="ECO:0007669"/>
    <property type="project" value="UniProtKB-KW"/>
</dbReference>
<evidence type="ECO:0000259" key="6">
    <source>
        <dbReference type="Pfam" id="PF04055"/>
    </source>
</evidence>
<dbReference type="InterPro" id="IPR058240">
    <property type="entry name" value="rSAM_sf"/>
</dbReference>